<proteinExistence type="predicted"/>
<keyword evidence="2" id="KW-1185">Reference proteome</keyword>
<dbReference type="STRING" id="387005.A0A183HQD5"/>
<dbReference type="WBParaSite" id="OFLC_0000969601-mRNA-1">
    <property type="protein sequence ID" value="OFLC_0000969601-mRNA-1"/>
    <property type="gene ID" value="OFLC_0000969601"/>
</dbReference>
<dbReference type="Proteomes" id="UP000267606">
    <property type="component" value="Unassembled WGS sequence"/>
</dbReference>
<protein>
    <submittedName>
        <fullName evidence="1 3">Uncharacterized protein</fullName>
    </submittedName>
</protein>
<dbReference type="AlphaFoldDB" id="A0A183HQD5"/>
<accession>A0A183HQD5</accession>
<sequence>MLNKYFYIWIAVSPQYTGERINSNICKADRWILTEGHLHDVGDEVCALLVTICMIADYTKHKLRDRYSDEKIRIKWDNSVLFVFSGKSMDQRAFRREYIAELSKGVLMAMCEQEWVTQRIYRRCEDGAMDCFSSHQLRKNCLGQQLLRMALRRRSEREIVRELTICNGNSKKSLIDKLLNVLNIWNTRATYFDFKLMIREVQNFGICSGYLYYFLID</sequence>
<evidence type="ECO:0000313" key="1">
    <source>
        <dbReference type="EMBL" id="VDO62568.1"/>
    </source>
</evidence>
<name>A0A183HQD5_9BILA</name>
<reference evidence="1 2" key="2">
    <citation type="submission" date="2018-11" db="EMBL/GenBank/DDBJ databases">
        <authorList>
            <consortium name="Pathogen Informatics"/>
        </authorList>
    </citation>
    <scope>NUCLEOTIDE SEQUENCE [LARGE SCALE GENOMIC DNA]</scope>
</reference>
<dbReference type="EMBL" id="UZAJ01012178">
    <property type="protein sequence ID" value="VDO62568.1"/>
    <property type="molecule type" value="Genomic_DNA"/>
</dbReference>
<gene>
    <name evidence="1" type="ORF">OFLC_LOCUS9699</name>
</gene>
<organism evidence="3">
    <name type="scientific">Onchocerca flexuosa</name>
    <dbReference type="NCBI Taxonomy" id="387005"/>
    <lineage>
        <taxon>Eukaryota</taxon>
        <taxon>Metazoa</taxon>
        <taxon>Ecdysozoa</taxon>
        <taxon>Nematoda</taxon>
        <taxon>Chromadorea</taxon>
        <taxon>Rhabditida</taxon>
        <taxon>Spirurina</taxon>
        <taxon>Spiruromorpha</taxon>
        <taxon>Filarioidea</taxon>
        <taxon>Onchocercidae</taxon>
        <taxon>Onchocerca</taxon>
    </lineage>
</organism>
<evidence type="ECO:0000313" key="3">
    <source>
        <dbReference type="WBParaSite" id="OFLC_0000969601-mRNA-1"/>
    </source>
</evidence>
<evidence type="ECO:0000313" key="2">
    <source>
        <dbReference type="Proteomes" id="UP000267606"/>
    </source>
</evidence>
<reference evidence="3" key="1">
    <citation type="submission" date="2016-06" db="UniProtKB">
        <authorList>
            <consortium name="WormBaseParasite"/>
        </authorList>
    </citation>
    <scope>IDENTIFICATION</scope>
</reference>